<evidence type="ECO:0000313" key="7">
    <source>
        <dbReference type="EMBL" id="KAG2558689.1"/>
    </source>
</evidence>
<dbReference type="Pfam" id="PF00931">
    <property type="entry name" value="NB-ARC"/>
    <property type="match status" value="1"/>
</dbReference>
<reference evidence="7" key="1">
    <citation type="submission" date="2020-05" db="EMBL/GenBank/DDBJ databases">
        <title>WGS assembly of Panicum virgatum.</title>
        <authorList>
            <person name="Lovell J.T."/>
            <person name="Jenkins J."/>
            <person name="Shu S."/>
            <person name="Juenger T.E."/>
            <person name="Schmutz J."/>
        </authorList>
    </citation>
    <scope>NUCLEOTIDE SEQUENCE</scope>
    <source>
        <strain evidence="7">AP13</strain>
    </source>
</reference>
<dbReference type="GO" id="GO:0098542">
    <property type="term" value="P:defense response to other organism"/>
    <property type="evidence" value="ECO:0007669"/>
    <property type="project" value="TreeGrafter"/>
</dbReference>
<keyword evidence="8" id="KW-1185">Reference proteome</keyword>
<dbReference type="GO" id="GO:0043531">
    <property type="term" value="F:ADP binding"/>
    <property type="evidence" value="ECO:0007669"/>
    <property type="project" value="InterPro"/>
</dbReference>
<protein>
    <recommendedName>
        <fullName evidence="9">NB-ARC domain-containing protein</fullName>
    </recommendedName>
</protein>
<dbReference type="PANTHER" id="PTHR23155:SF1135">
    <property type="entry name" value="OS08G0246300 PROTEIN"/>
    <property type="match status" value="1"/>
</dbReference>
<dbReference type="Pfam" id="PF23598">
    <property type="entry name" value="LRR_14"/>
    <property type="match status" value="2"/>
</dbReference>
<accession>A0A8T0PDD8</accession>
<feature type="domain" description="NB-ARC" evidence="4">
    <location>
        <begin position="40"/>
        <end position="178"/>
    </location>
</feature>
<keyword evidence="2" id="KW-0611">Plant defense</keyword>
<dbReference type="InterPro" id="IPR002182">
    <property type="entry name" value="NB-ARC"/>
</dbReference>
<dbReference type="InterPro" id="IPR055414">
    <property type="entry name" value="LRR_R13L4/SHOC2-like"/>
</dbReference>
<dbReference type="PANTHER" id="PTHR23155">
    <property type="entry name" value="DISEASE RESISTANCE PROTEIN RP"/>
    <property type="match status" value="1"/>
</dbReference>
<feature type="compositionally biased region" description="Polar residues" evidence="3">
    <location>
        <begin position="568"/>
        <end position="582"/>
    </location>
</feature>
<name>A0A8T0PDD8_PANVG</name>
<dbReference type="Pfam" id="PF23559">
    <property type="entry name" value="WHD_DRP"/>
    <property type="match status" value="1"/>
</dbReference>
<dbReference type="InterPro" id="IPR044974">
    <property type="entry name" value="Disease_R_plants"/>
</dbReference>
<evidence type="ECO:0008006" key="9">
    <source>
        <dbReference type="Google" id="ProtNLM"/>
    </source>
</evidence>
<feature type="compositionally biased region" description="Basic residues" evidence="3">
    <location>
        <begin position="557"/>
        <end position="567"/>
    </location>
</feature>
<dbReference type="Gene3D" id="3.80.10.10">
    <property type="entry name" value="Ribonuclease Inhibitor"/>
    <property type="match status" value="1"/>
</dbReference>
<evidence type="ECO:0000259" key="4">
    <source>
        <dbReference type="Pfam" id="PF00931"/>
    </source>
</evidence>
<dbReference type="SUPFAM" id="SSF52540">
    <property type="entry name" value="P-loop containing nucleoside triphosphate hydrolases"/>
    <property type="match status" value="1"/>
</dbReference>
<feature type="domain" description="Disease resistance R13L4/SHOC-2-like LRR" evidence="6">
    <location>
        <begin position="608"/>
        <end position="810"/>
    </location>
</feature>
<evidence type="ECO:0000313" key="8">
    <source>
        <dbReference type="Proteomes" id="UP000823388"/>
    </source>
</evidence>
<evidence type="ECO:0000256" key="2">
    <source>
        <dbReference type="ARBA" id="ARBA00022821"/>
    </source>
</evidence>
<evidence type="ECO:0000256" key="1">
    <source>
        <dbReference type="ARBA" id="ARBA00022737"/>
    </source>
</evidence>
<dbReference type="AlphaFoldDB" id="A0A8T0PDD8"/>
<dbReference type="InterPro" id="IPR058922">
    <property type="entry name" value="WHD_DRP"/>
</dbReference>
<evidence type="ECO:0000259" key="6">
    <source>
        <dbReference type="Pfam" id="PF23598"/>
    </source>
</evidence>
<sequence>MLAEIFGDLSVRNSSGCWDRTLTGSNVYHKHLILSFVLTGVTSVIKRTYEDPEICEKFRCRARVKLTHPFNPREFIRSVVAQFCRTRHVDFAVATEDDVIIKEFMEQISSQKYLVVLEDVSSMDDWEAVRVYLPDDNSGSCIVVNTHRLEVASMCVGHPQAVHELEKISADHSVYALTKESTKEWDLMNAALRLSGGTRSVIVITNEESVAKYCTSAKARDDRVWNVKGLGAHHAFELIAKSHNLQRQGTEDEMHILHKCGGLPSVIRAALVSGGVEETFWRFLREDNFISRLKDQRRLKDLFVWLLSYFHSCPDVLKPCIFYLPIFPLNHIIRRRRLVRRWIAEGYSRDSKESTAKNGETSFSKLVNLSMIQAPRTTETSAEQNCCKRMPLCQANGFFREYIVSQSMEDNLVFALEGHCDKNLQRTGRHLAIQRSWDRDPNVYDCIDFARLRSLTVVGRWESFIVSDKMRLLRVLDLEDVSSGLTNRDVEQMVKLLPRLKFLSLRGCREISRLPDSLGGLWQLQTLDIKGTSVTMLPPSIIKLEKLQYLRAGATKHEHHHHHHHHQANNTEAADQKPAQSASPCASLGSCLLSKLSRHRRLGGSSHNGVKVPGAIGKLSDMHTLGMVDIGTAGGDGILEELKKLTQLHKLGVSGINRSNILKFYSVISGLAHLESLSLRVQVDEEDDEAGWLDDDVSFEPLVNLLSLKLYGLGRKLPKWTKQLKNLRKLSLQMTMLPQEGIDDLADSLPELDHLRLFLSEFQGDELHFGRRDDEKNIFLGLLEISCNSRVQATITFHDNFFLKVLRIRCWGKSSLRFSGLHNSEDLEEVWLSSPYDDGLKQHLESELAKRPEEGISRAVLRLEEPGSWIPWLLSSS</sequence>
<evidence type="ECO:0000259" key="5">
    <source>
        <dbReference type="Pfam" id="PF23559"/>
    </source>
</evidence>
<dbReference type="EMBL" id="CM029052">
    <property type="protein sequence ID" value="KAG2558689.1"/>
    <property type="molecule type" value="Genomic_DNA"/>
</dbReference>
<feature type="domain" description="Disease resistance protein winged helix" evidence="5">
    <location>
        <begin position="326"/>
        <end position="386"/>
    </location>
</feature>
<dbReference type="InterPro" id="IPR032675">
    <property type="entry name" value="LRR_dom_sf"/>
</dbReference>
<feature type="domain" description="Disease resistance R13L4/SHOC-2-like LRR" evidence="6">
    <location>
        <begin position="452"/>
        <end position="554"/>
    </location>
</feature>
<dbReference type="InterPro" id="IPR027417">
    <property type="entry name" value="P-loop_NTPase"/>
</dbReference>
<organism evidence="7 8">
    <name type="scientific">Panicum virgatum</name>
    <name type="common">Blackwell switchgrass</name>
    <dbReference type="NCBI Taxonomy" id="38727"/>
    <lineage>
        <taxon>Eukaryota</taxon>
        <taxon>Viridiplantae</taxon>
        <taxon>Streptophyta</taxon>
        <taxon>Embryophyta</taxon>
        <taxon>Tracheophyta</taxon>
        <taxon>Spermatophyta</taxon>
        <taxon>Magnoliopsida</taxon>
        <taxon>Liliopsida</taxon>
        <taxon>Poales</taxon>
        <taxon>Poaceae</taxon>
        <taxon>PACMAD clade</taxon>
        <taxon>Panicoideae</taxon>
        <taxon>Panicodae</taxon>
        <taxon>Paniceae</taxon>
        <taxon>Panicinae</taxon>
        <taxon>Panicum</taxon>
        <taxon>Panicum sect. Hiantes</taxon>
    </lineage>
</organism>
<comment type="caution">
    <text evidence="7">The sequence shown here is derived from an EMBL/GenBank/DDBJ whole genome shotgun (WGS) entry which is preliminary data.</text>
</comment>
<gene>
    <name evidence="7" type="ORF">PVAP13_8NG346600</name>
</gene>
<proteinExistence type="predicted"/>
<evidence type="ECO:0000256" key="3">
    <source>
        <dbReference type="SAM" id="MobiDB-lite"/>
    </source>
</evidence>
<feature type="region of interest" description="Disordered" evidence="3">
    <location>
        <begin position="554"/>
        <end position="582"/>
    </location>
</feature>
<dbReference type="SUPFAM" id="SSF52047">
    <property type="entry name" value="RNI-like"/>
    <property type="match status" value="1"/>
</dbReference>
<dbReference type="Gene3D" id="3.40.50.300">
    <property type="entry name" value="P-loop containing nucleotide triphosphate hydrolases"/>
    <property type="match status" value="1"/>
</dbReference>
<keyword evidence="1" id="KW-0677">Repeat</keyword>
<dbReference type="Proteomes" id="UP000823388">
    <property type="component" value="Chromosome 8N"/>
</dbReference>